<dbReference type="Proteomes" id="UP001172386">
    <property type="component" value="Unassembled WGS sequence"/>
</dbReference>
<evidence type="ECO:0000313" key="1">
    <source>
        <dbReference type="EMBL" id="KAJ9662921.1"/>
    </source>
</evidence>
<comment type="caution">
    <text evidence="1">The sequence shown here is derived from an EMBL/GenBank/DDBJ whole genome shotgun (WGS) entry which is preliminary data.</text>
</comment>
<sequence length="281" mass="31111">MIRSDALPQEIANCLSQNLHQLQDRGLISSLEVDETDLVSLGLQGLFSHRGKRATVNSKDQVNLNGTTSRTYQANRRDALNSQLDNNASSDLSSVNQDFHSFIKDASLASPVNTETPGSLYSEESYTPAPSSYKRPMSDGGGLNSSVTNGLLSVQSKTPKGNYYNPATLECDISTETHRRSLEHSKASRTPSFHSFAFGGSEKSQDPTHNTVSSTNRLYMTFGQNSSGNFNERMTRDHLEGHRPLNRTPISVECAAPLEWHAQQWAYEVSKLIRPRFEVLT</sequence>
<name>A0ACC3AIG5_9EURO</name>
<evidence type="ECO:0000313" key="2">
    <source>
        <dbReference type="Proteomes" id="UP001172386"/>
    </source>
</evidence>
<reference evidence="1" key="1">
    <citation type="submission" date="2022-10" db="EMBL/GenBank/DDBJ databases">
        <title>Culturing micro-colonial fungi from biological soil crusts in the Mojave desert and describing Neophaeococcomyces mojavensis, and introducing the new genera and species Taxawa tesnikishii.</title>
        <authorList>
            <person name="Kurbessoian T."/>
            <person name="Stajich J.E."/>
        </authorList>
    </citation>
    <scope>NUCLEOTIDE SEQUENCE</scope>
    <source>
        <strain evidence="1">JES_112</strain>
    </source>
</reference>
<gene>
    <name evidence="1" type="ORF">H2198_001149</name>
</gene>
<dbReference type="EMBL" id="JAPDRQ010000012">
    <property type="protein sequence ID" value="KAJ9662921.1"/>
    <property type="molecule type" value="Genomic_DNA"/>
</dbReference>
<protein>
    <submittedName>
        <fullName evidence="1">Uncharacterized protein</fullName>
    </submittedName>
</protein>
<keyword evidence="2" id="KW-1185">Reference proteome</keyword>
<accession>A0ACC3AIG5</accession>
<proteinExistence type="predicted"/>
<organism evidence="1 2">
    <name type="scientific">Neophaeococcomyces mojaviensis</name>
    <dbReference type="NCBI Taxonomy" id="3383035"/>
    <lineage>
        <taxon>Eukaryota</taxon>
        <taxon>Fungi</taxon>
        <taxon>Dikarya</taxon>
        <taxon>Ascomycota</taxon>
        <taxon>Pezizomycotina</taxon>
        <taxon>Eurotiomycetes</taxon>
        <taxon>Chaetothyriomycetidae</taxon>
        <taxon>Chaetothyriales</taxon>
        <taxon>Chaetothyriales incertae sedis</taxon>
        <taxon>Neophaeococcomyces</taxon>
    </lineage>
</organism>